<dbReference type="InterPro" id="IPR003439">
    <property type="entry name" value="ABC_transporter-like_ATP-bd"/>
</dbReference>
<comment type="caution">
    <text evidence="9">The sequence shown here is derived from an EMBL/GenBank/DDBJ whole genome shotgun (WGS) entry which is preliminary data.</text>
</comment>
<keyword evidence="5 7" id="KW-0472">Membrane</keyword>
<feature type="transmembrane region" description="Helical" evidence="7">
    <location>
        <begin position="330"/>
        <end position="347"/>
    </location>
</feature>
<feature type="transmembrane region" description="Helical" evidence="7">
    <location>
        <begin position="295"/>
        <end position="318"/>
    </location>
</feature>
<feature type="transmembrane region" description="Helical" evidence="7">
    <location>
        <begin position="129"/>
        <end position="151"/>
    </location>
</feature>
<feature type="region of interest" description="Disordered" evidence="6">
    <location>
        <begin position="391"/>
        <end position="442"/>
    </location>
</feature>
<organism evidence="9 10">
    <name type="scientific">Halomonas elongata</name>
    <dbReference type="NCBI Taxonomy" id="2746"/>
    <lineage>
        <taxon>Bacteria</taxon>
        <taxon>Pseudomonadati</taxon>
        <taxon>Pseudomonadota</taxon>
        <taxon>Gammaproteobacteria</taxon>
        <taxon>Oceanospirillales</taxon>
        <taxon>Halomonadaceae</taxon>
        <taxon>Halomonas</taxon>
    </lineage>
</organism>
<evidence type="ECO:0000256" key="7">
    <source>
        <dbReference type="SAM" id="Phobius"/>
    </source>
</evidence>
<dbReference type="InterPro" id="IPR032823">
    <property type="entry name" value="BCA_ABC_TP_C"/>
</dbReference>
<evidence type="ECO:0000256" key="6">
    <source>
        <dbReference type="SAM" id="MobiDB-lite"/>
    </source>
</evidence>
<dbReference type="Pfam" id="PF00005">
    <property type="entry name" value="ABC_tran"/>
    <property type="match status" value="1"/>
</dbReference>
<comment type="subcellular location">
    <subcellularLocation>
        <location evidence="1">Cell inner membrane</location>
        <topology evidence="1">Multi-pass membrane protein</topology>
    </subcellularLocation>
</comment>
<dbReference type="Pfam" id="PF02653">
    <property type="entry name" value="BPD_transp_2"/>
    <property type="match status" value="1"/>
</dbReference>
<feature type="compositionally biased region" description="Basic residues" evidence="6">
    <location>
        <begin position="407"/>
        <end position="419"/>
    </location>
</feature>
<dbReference type="Pfam" id="PF12399">
    <property type="entry name" value="BCA_ABC_TP_C"/>
    <property type="match status" value="1"/>
</dbReference>
<dbReference type="EC" id="3.6.3.-" evidence="9"/>
<feature type="transmembrane region" description="Helical" evidence="7">
    <location>
        <begin position="158"/>
        <end position="176"/>
    </location>
</feature>
<dbReference type="AlphaFoldDB" id="A0A1B8P3I4"/>
<dbReference type="PATRIC" id="fig|2746.7.peg.1172"/>
<dbReference type="Proteomes" id="UP000092504">
    <property type="component" value="Unassembled WGS sequence"/>
</dbReference>
<name>A0A1B8P3I4_HALEL</name>
<dbReference type="InterPro" id="IPR001851">
    <property type="entry name" value="ABC_transp_permease"/>
</dbReference>
<evidence type="ECO:0000256" key="4">
    <source>
        <dbReference type="ARBA" id="ARBA00022989"/>
    </source>
</evidence>
<dbReference type="PANTHER" id="PTHR30482:SF4">
    <property type="entry name" value="SLR1201 PROTEIN"/>
    <property type="match status" value="1"/>
</dbReference>
<dbReference type="GO" id="GO:0016887">
    <property type="term" value="F:ATP hydrolysis activity"/>
    <property type="evidence" value="ECO:0007669"/>
    <property type="project" value="InterPro"/>
</dbReference>
<dbReference type="NCBIfam" id="TIGR03411">
    <property type="entry name" value="urea_trans_UrtD"/>
    <property type="match status" value="1"/>
</dbReference>
<keyword evidence="4 7" id="KW-1133">Transmembrane helix</keyword>
<evidence type="ECO:0000313" key="10">
    <source>
        <dbReference type="Proteomes" id="UP000092504"/>
    </source>
</evidence>
<dbReference type="InterPro" id="IPR017781">
    <property type="entry name" value="ABC_transptr_urea_ATP-bd_UrtD"/>
</dbReference>
<dbReference type="PANTHER" id="PTHR30482">
    <property type="entry name" value="HIGH-AFFINITY BRANCHED-CHAIN AMINO ACID TRANSPORT SYSTEM PERMEASE"/>
    <property type="match status" value="1"/>
</dbReference>
<evidence type="ECO:0000256" key="5">
    <source>
        <dbReference type="ARBA" id="ARBA00023136"/>
    </source>
</evidence>
<evidence type="ECO:0000259" key="8">
    <source>
        <dbReference type="PROSITE" id="PS50893"/>
    </source>
</evidence>
<dbReference type="InterPro" id="IPR043428">
    <property type="entry name" value="LivM-like"/>
</dbReference>
<feature type="transmembrane region" description="Helical" evidence="7">
    <location>
        <begin position="206"/>
        <end position="227"/>
    </location>
</feature>
<evidence type="ECO:0000256" key="1">
    <source>
        <dbReference type="ARBA" id="ARBA00004429"/>
    </source>
</evidence>
<keyword evidence="9" id="KW-0067">ATP-binding</keyword>
<dbReference type="EMBL" id="MAJD01000001">
    <property type="protein sequence ID" value="OBX36792.1"/>
    <property type="molecule type" value="Genomic_DNA"/>
</dbReference>
<accession>A0A1B8P3I4</accession>
<protein>
    <submittedName>
        <fullName evidence="9">Lipopolysaccharide export system ATP-binding protein LptB</fullName>
        <ecNumber evidence="9">3.6.3.-</ecNumber>
    </submittedName>
</protein>
<reference evidence="9 10" key="1">
    <citation type="submission" date="2016-06" db="EMBL/GenBank/DDBJ databases">
        <title>Genome sequence of halotolerant plant growth promoting strain of Halomonas elongata HEK1 isolated from salterns of Rann of Kutch, Gujarat, India.</title>
        <authorList>
            <person name="Gaba S."/>
            <person name="Singh R.N."/>
            <person name="Abrol S."/>
            <person name="Kaushik R."/>
            <person name="Saxena A.K."/>
        </authorList>
    </citation>
    <scope>NUCLEOTIDE SEQUENCE [LARGE SCALE GENOMIC DNA]</scope>
    <source>
        <strain evidence="9 10">HEK1</strain>
    </source>
</reference>
<evidence type="ECO:0000256" key="3">
    <source>
        <dbReference type="ARBA" id="ARBA00022692"/>
    </source>
</evidence>
<dbReference type="NCBIfam" id="TIGR03408">
    <property type="entry name" value="urea_trans_UrtC"/>
    <property type="match status" value="1"/>
</dbReference>
<keyword evidence="9" id="KW-0378">Hydrolase</keyword>
<dbReference type="SUPFAM" id="SSF52540">
    <property type="entry name" value="P-loop containing nucleoside triphosphate hydrolases"/>
    <property type="match status" value="1"/>
</dbReference>
<evidence type="ECO:0000313" key="9">
    <source>
        <dbReference type="EMBL" id="OBX36792.1"/>
    </source>
</evidence>
<dbReference type="GO" id="GO:0005886">
    <property type="term" value="C:plasma membrane"/>
    <property type="evidence" value="ECO:0007669"/>
    <property type="project" value="UniProtKB-SubCell"/>
</dbReference>
<feature type="transmembrane region" description="Helical" evidence="7">
    <location>
        <begin position="58"/>
        <end position="85"/>
    </location>
</feature>
<dbReference type="GO" id="GO:0005524">
    <property type="term" value="F:ATP binding"/>
    <property type="evidence" value="ECO:0007669"/>
    <property type="project" value="UniProtKB-KW"/>
</dbReference>
<dbReference type="InterPro" id="IPR017778">
    <property type="entry name" value="ABC_transptr_urea_perm_UrtC"/>
</dbReference>
<keyword evidence="9" id="KW-0547">Nucleotide-binding</keyword>
<feature type="domain" description="ABC transporter" evidence="8">
    <location>
        <begin position="401"/>
        <end position="647"/>
    </location>
</feature>
<dbReference type="GO" id="GO:0015658">
    <property type="term" value="F:branched-chain amino acid transmembrane transporter activity"/>
    <property type="evidence" value="ECO:0007669"/>
    <property type="project" value="InterPro"/>
</dbReference>
<keyword evidence="2" id="KW-1003">Cell membrane</keyword>
<dbReference type="PROSITE" id="PS50893">
    <property type="entry name" value="ABC_TRANSPORTER_2"/>
    <property type="match status" value="1"/>
</dbReference>
<feature type="transmembrane region" description="Helical" evidence="7">
    <location>
        <begin position="255"/>
        <end position="275"/>
    </location>
</feature>
<gene>
    <name evidence="9" type="primary">lptB_1</name>
    <name evidence="9" type="ORF">A8U91_01139</name>
</gene>
<evidence type="ECO:0000256" key="2">
    <source>
        <dbReference type="ARBA" id="ARBA00022475"/>
    </source>
</evidence>
<keyword evidence="3 7" id="KW-0812">Transmembrane</keyword>
<dbReference type="InterPro" id="IPR027417">
    <property type="entry name" value="P-loop_NTPase"/>
</dbReference>
<dbReference type="Gene3D" id="3.40.50.300">
    <property type="entry name" value="P-loop containing nucleotide triphosphate hydrolases"/>
    <property type="match status" value="1"/>
</dbReference>
<dbReference type="CDD" id="cd06581">
    <property type="entry name" value="TM_PBP1_LivM_like"/>
    <property type="match status" value="1"/>
</dbReference>
<proteinExistence type="predicted"/>
<sequence>MWLTRPFRERATRLFLGILLAALALVTLLNLAVPADHPLHVSTYTVTLLGKYLSYALLAVAVDLVWGYLGILSLGHGAFFALGGYAMGMYLMRQIGDRGTYGDPVLPDFMVFLDWDSLPWYWLGFDMPWFAFLMVFLAPGLLALVFGFLAFRSRVTGVYLSIITQAMTFALMLAFFRNEMGFGGNNGLTDFRELLGFDLRSDATRLGLFLATGVALALGYVLCRAIVASKLGRVSVACRDAEARARFLGYRVERFQLFVFVVSAMLAGLAGALYVPQVGIINPSEFSPIFSIEVVLWVALGGRATLYGAVIGALLVNYAKTVFTGVMPDAWLFALGGMFVLVTVFLPRASPACCACAPGVVLEHHNRPQGRLPHEFPAIPGRSRSRLRLPGAGGVAGGRAPRAHPLSGRRQRQLRRLQGHRCSQPDHRRRRAALHHRSQRAGKTTMMDIITGKTRPDTGSAWFGSRHDLLTMNEPEIASLGIGRKFQKPTVFEALTVFENLELAMAADKRILPTLTARLTREVCERIEEVLATIGLIELRHAPAGILSHGQKQWLEIGMLLMQRPRLLLVDEPVAGMTEQEMERTAELLTGLAGKGKQSVVVVEHDMGFVRSIARTVTVLHQGSVLAEGSMDRVASDPKVVEVYLGTEEEVA</sequence>
<feature type="compositionally biased region" description="Basic residues" evidence="6">
    <location>
        <begin position="427"/>
        <end position="440"/>
    </location>
</feature>